<dbReference type="EMBL" id="LT629776">
    <property type="protein sequence ID" value="SDR80258.1"/>
    <property type="molecule type" value="Genomic_DNA"/>
</dbReference>
<dbReference type="PROSITE" id="PS50937">
    <property type="entry name" value="HTH_MERR_2"/>
    <property type="match status" value="1"/>
</dbReference>
<dbReference type="GO" id="GO:0006979">
    <property type="term" value="P:response to oxidative stress"/>
    <property type="evidence" value="ECO:0007669"/>
    <property type="project" value="InterPro"/>
</dbReference>
<sequence>MSEGLSVSEMSARSGVTVSALHFYEREGLIRAARTPGNQRRYARDQLRRVAFIRMSQRVGLPLARIREALGTLPVDRTPSTADWRRLSAAWRAELDARIAVLHELRDDLDGCIGCGCLSVSRCALVNPDDARAAEGPGPRAVVDAIDAAGRDTSLTPGRPDGATEAPVPPTLVR</sequence>
<keyword evidence="7" id="KW-0804">Transcription</keyword>
<dbReference type="OrthoDB" id="9802944at2"/>
<dbReference type="eggNOG" id="COG0789">
    <property type="taxonomic scope" value="Bacteria"/>
</dbReference>
<accession>A0A1H1M080</accession>
<dbReference type="SUPFAM" id="SSF46955">
    <property type="entry name" value="Putative DNA-binding domain"/>
    <property type="match status" value="1"/>
</dbReference>
<dbReference type="InterPro" id="IPR009061">
    <property type="entry name" value="DNA-bd_dom_put_sf"/>
</dbReference>
<name>A0A1H1M080_9CELL</name>
<dbReference type="InterPro" id="IPR010211">
    <property type="entry name" value="Redox-sen_tscrpt-act_SoxR"/>
</dbReference>
<protein>
    <submittedName>
        <fullName evidence="10">Transcriptional regulator, MerR family</fullName>
    </submittedName>
</protein>
<dbReference type="Proteomes" id="UP000185663">
    <property type="component" value="Chromosome I"/>
</dbReference>
<keyword evidence="6" id="KW-0238">DNA-binding</keyword>
<evidence type="ECO:0000256" key="1">
    <source>
        <dbReference type="ARBA" id="ARBA00022714"/>
    </source>
</evidence>
<dbReference type="PROSITE" id="PS00552">
    <property type="entry name" value="HTH_MERR_1"/>
    <property type="match status" value="1"/>
</dbReference>
<dbReference type="PRINTS" id="PR00040">
    <property type="entry name" value="HTHMERR"/>
</dbReference>
<evidence type="ECO:0000256" key="4">
    <source>
        <dbReference type="ARBA" id="ARBA00023014"/>
    </source>
</evidence>
<keyword evidence="5" id="KW-0805">Transcription regulation</keyword>
<dbReference type="RefSeq" id="WP_083371162.1">
    <property type="nucleotide sequence ID" value="NZ_LT629776.1"/>
</dbReference>
<keyword evidence="2" id="KW-0479">Metal-binding</keyword>
<dbReference type="InterPro" id="IPR015358">
    <property type="entry name" value="Tscrpt_reg_MerR_DNA-bd"/>
</dbReference>
<evidence type="ECO:0000256" key="8">
    <source>
        <dbReference type="SAM" id="MobiDB-lite"/>
    </source>
</evidence>
<evidence type="ECO:0000313" key="10">
    <source>
        <dbReference type="EMBL" id="SDR80258.1"/>
    </source>
</evidence>
<dbReference type="InterPro" id="IPR047057">
    <property type="entry name" value="MerR_fam"/>
</dbReference>
<dbReference type="Pfam" id="PF00376">
    <property type="entry name" value="MerR"/>
    <property type="match status" value="1"/>
</dbReference>
<organism evidence="10 11">
    <name type="scientific">Paraoerskovia marina</name>
    <dbReference type="NCBI Taxonomy" id="545619"/>
    <lineage>
        <taxon>Bacteria</taxon>
        <taxon>Bacillati</taxon>
        <taxon>Actinomycetota</taxon>
        <taxon>Actinomycetes</taxon>
        <taxon>Micrococcales</taxon>
        <taxon>Cellulomonadaceae</taxon>
        <taxon>Paraoerskovia</taxon>
    </lineage>
</organism>
<dbReference type="SMART" id="SM00422">
    <property type="entry name" value="HTH_MERR"/>
    <property type="match status" value="1"/>
</dbReference>
<evidence type="ECO:0000256" key="6">
    <source>
        <dbReference type="ARBA" id="ARBA00023125"/>
    </source>
</evidence>
<evidence type="ECO:0000313" key="11">
    <source>
        <dbReference type="Proteomes" id="UP000185663"/>
    </source>
</evidence>
<evidence type="ECO:0000256" key="5">
    <source>
        <dbReference type="ARBA" id="ARBA00023015"/>
    </source>
</evidence>
<evidence type="ECO:0000259" key="9">
    <source>
        <dbReference type="PROSITE" id="PS50937"/>
    </source>
</evidence>
<proteinExistence type="predicted"/>
<keyword evidence="11" id="KW-1185">Reference proteome</keyword>
<reference evidence="10 11" key="1">
    <citation type="submission" date="2016-10" db="EMBL/GenBank/DDBJ databases">
        <authorList>
            <person name="de Groot N.N."/>
        </authorList>
    </citation>
    <scope>NUCLEOTIDE SEQUENCE [LARGE SCALE GENOMIC DNA]</scope>
    <source>
        <strain evidence="10 11">DSM 22126</strain>
    </source>
</reference>
<dbReference type="NCBIfam" id="TIGR01950">
    <property type="entry name" value="SoxR"/>
    <property type="match status" value="1"/>
</dbReference>
<dbReference type="Gene3D" id="1.10.1660.10">
    <property type="match status" value="1"/>
</dbReference>
<keyword evidence="3" id="KW-0408">Iron</keyword>
<dbReference type="GO" id="GO:0046872">
    <property type="term" value="F:metal ion binding"/>
    <property type="evidence" value="ECO:0007669"/>
    <property type="project" value="UniProtKB-KW"/>
</dbReference>
<evidence type="ECO:0000256" key="2">
    <source>
        <dbReference type="ARBA" id="ARBA00022723"/>
    </source>
</evidence>
<dbReference type="AlphaFoldDB" id="A0A1H1M080"/>
<feature type="domain" description="HTH merR-type" evidence="9">
    <location>
        <begin position="4"/>
        <end position="72"/>
    </location>
</feature>
<dbReference type="CDD" id="cd01110">
    <property type="entry name" value="HTH_SoxR"/>
    <property type="match status" value="1"/>
</dbReference>
<evidence type="ECO:0000256" key="3">
    <source>
        <dbReference type="ARBA" id="ARBA00023004"/>
    </source>
</evidence>
<keyword evidence="4" id="KW-0411">Iron-sulfur</keyword>
<dbReference type="InterPro" id="IPR000551">
    <property type="entry name" value="MerR-type_HTH_dom"/>
</dbReference>
<dbReference type="PANTHER" id="PTHR30204:SF0">
    <property type="entry name" value="REDOX-SENSITIVE TRANSCRIPTIONAL ACTIVATOR SOXR"/>
    <property type="match status" value="1"/>
</dbReference>
<dbReference type="Pfam" id="PF09278">
    <property type="entry name" value="MerR-DNA-bind"/>
    <property type="match status" value="1"/>
</dbReference>
<dbReference type="PANTHER" id="PTHR30204">
    <property type="entry name" value="REDOX-CYCLING DRUG-SENSING TRANSCRIPTIONAL ACTIVATOR SOXR"/>
    <property type="match status" value="1"/>
</dbReference>
<dbReference type="GO" id="GO:0003677">
    <property type="term" value="F:DNA binding"/>
    <property type="evidence" value="ECO:0007669"/>
    <property type="project" value="UniProtKB-KW"/>
</dbReference>
<keyword evidence="1" id="KW-0001">2Fe-2S</keyword>
<dbReference type="GO" id="GO:0051537">
    <property type="term" value="F:2 iron, 2 sulfur cluster binding"/>
    <property type="evidence" value="ECO:0007669"/>
    <property type="project" value="UniProtKB-KW"/>
</dbReference>
<dbReference type="GO" id="GO:0003700">
    <property type="term" value="F:DNA-binding transcription factor activity"/>
    <property type="evidence" value="ECO:0007669"/>
    <property type="project" value="InterPro"/>
</dbReference>
<dbReference type="STRING" id="545619.SAMN04489860_0097"/>
<feature type="region of interest" description="Disordered" evidence="8">
    <location>
        <begin position="149"/>
        <end position="174"/>
    </location>
</feature>
<gene>
    <name evidence="10" type="ORF">SAMN04489860_0097</name>
</gene>
<evidence type="ECO:0000256" key="7">
    <source>
        <dbReference type="ARBA" id="ARBA00023163"/>
    </source>
</evidence>